<dbReference type="Gene3D" id="3.40.50.10470">
    <property type="entry name" value="Translation initiation factor eif-2b, domain 2"/>
    <property type="match status" value="1"/>
</dbReference>
<feature type="active site" description="Proton donor" evidence="5">
    <location>
        <position position="240"/>
    </location>
</feature>
<protein>
    <recommendedName>
        <fullName evidence="5">Methylthioribose-1-phosphate isomerase</fullName>
        <shortName evidence="5">M1Pi</shortName>
        <shortName evidence="5">MTR-1-P isomerase</shortName>
        <ecNumber evidence="5">5.3.1.23</ecNumber>
    </recommendedName>
    <alternativeName>
        <fullName evidence="5">S-methyl-5-thioribose-1-phosphate isomerase</fullName>
    </alternativeName>
</protein>
<evidence type="ECO:0000256" key="3">
    <source>
        <dbReference type="ARBA" id="ARBA00023167"/>
    </source>
</evidence>
<dbReference type="NCBIfam" id="TIGR00524">
    <property type="entry name" value="eIF-2B_rel"/>
    <property type="match status" value="1"/>
</dbReference>
<comment type="function">
    <text evidence="5">Catalyzes the interconversion of methylthioribose-1-phosphate (MTR-1-P) into methylthioribulose-1-phosphate (MTRu-1-P).</text>
</comment>
<reference evidence="6 7" key="1">
    <citation type="submission" date="2017-06" db="EMBL/GenBank/DDBJ databases">
        <title>Genome sequence of Bacillus sonorensis strain SRCM101395.</title>
        <authorList>
            <person name="Cho S.H."/>
        </authorList>
    </citation>
    <scope>NUCLEOTIDE SEQUENCE [LARGE SCALE GENOMIC DNA]</scope>
    <source>
        <strain evidence="6 7">SRCM101395</strain>
    </source>
</reference>
<comment type="catalytic activity">
    <reaction evidence="5">
        <text>5-(methylsulfanyl)-alpha-D-ribose 1-phosphate = 5-(methylsulfanyl)-D-ribulose 1-phosphate</text>
        <dbReference type="Rhea" id="RHEA:19989"/>
        <dbReference type="ChEBI" id="CHEBI:58533"/>
        <dbReference type="ChEBI" id="CHEBI:58548"/>
        <dbReference type="EC" id="5.3.1.23"/>
    </reaction>
</comment>
<dbReference type="EC" id="5.3.1.23" evidence="5"/>
<comment type="similarity">
    <text evidence="5">Belongs to the EIF-2B alpha/beta/delta subunits family. MtnA subfamily.</text>
</comment>
<evidence type="ECO:0000313" key="6">
    <source>
        <dbReference type="EMBL" id="ASB89911.1"/>
    </source>
</evidence>
<dbReference type="RefSeq" id="WP_006638460.1">
    <property type="nucleotide sequence ID" value="NZ_BORD01000002.1"/>
</dbReference>
<dbReference type="NCBIfam" id="TIGR00512">
    <property type="entry name" value="salvage_mtnA"/>
    <property type="match status" value="1"/>
</dbReference>
<dbReference type="Pfam" id="PF01008">
    <property type="entry name" value="IF-2B"/>
    <property type="match status" value="1"/>
</dbReference>
<sequence length="360" mass="39112">MSEQFAVPRSVEWEETSIKILNQQKLPGKTEYLHLTTKEDIYDAIKTLKVRGAPAIGITAAFGLALCAQSIDTADVSEFLSKVRQIKDELNGARPTAVNLSWALERLVKSAEGAKSVNEAKTDLVHEAIQIQIEDEETCRQIGQNALQLFKSGDNIMTICNAGSIATSRYGTALAPFYLAKTKDLHLHIYACETRPVLQGARLTAWELMQGGIDVTLITDSMAAHTMKEKNISAVIVGADRIARNGDTANKIGTYGLAILAKAFQIPFFIAAPLSTFDPSISTGDAIPIEERDPDEVRQIAGAQIAPKEVPVFNPAFDVTPHHLISGIITEKGIITDRFEAEIAALFSVPRPDAPAKALY</sequence>
<dbReference type="Gene3D" id="1.20.120.420">
    <property type="entry name" value="translation initiation factor eif-2b, domain 1"/>
    <property type="match status" value="1"/>
</dbReference>
<dbReference type="NCBIfam" id="NF004326">
    <property type="entry name" value="PRK05720.1"/>
    <property type="match status" value="1"/>
</dbReference>
<proteinExistence type="inferred from homology"/>
<feature type="binding site" evidence="5">
    <location>
        <begin position="51"/>
        <end position="53"/>
    </location>
    <ligand>
        <name>substrate</name>
    </ligand>
</feature>
<dbReference type="PANTHER" id="PTHR43475:SF4">
    <property type="entry name" value="METHYLTHIORIBOSE-1-PHOSPHATE ISOMERASE"/>
    <property type="match status" value="1"/>
</dbReference>
<dbReference type="InterPro" id="IPR005251">
    <property type="entry name" value="IF-M1Pi"/>
</dbReference>
<dbReference type="InterPro" id="IPR027363">
    <property type="entry name" value="M1Pi_N"/>
</dbReference>
<dbReference type="SUPFAM" id="SSF100950">
    <property type="entry name" value="NagB/RpiA/CoA transferase-like"/>
    <property type="match status" value="1"/>
</dbReference>
<name>A0ABM6LKM0_9BACI</name>
<evidence type="ECO:0000256" key="2">
    <source>
        <dbReference type="ARBA" id="ARBA00022605"/>
    </source>
</evidence>
<dbReference type="InterPro" id="IPR000649">
    <property type="entry name" value="IF-2B-related"/>
</dbReference>
<feature type="binding site" evidence="5">
    <location>
        <position position="199"/>
    </location>
    <ligand>
        <name>substrate</name>
    </ligand>
</feature>
<dbReference type="GeneID" id="92852652"/>
<feature type="site" description="Transition state stabilizer" evidence="5">
    <location>
        <position position="160"/>
    </location>
</feature>
<evidence type="ECO:0000256" key="5">
    <source>
        <dbReference type="HAMAP-Rule" id="MF_01678"/>
    </source>
</evidence>
<comment type="subunit">
    <text evidence="1 5">Homodimer.</text>
</comment>
<evidence type="ECO:0000313" key="7">
    <source>
        <dbReference type="Proteomes" id="UP000196877"/>
    </source>
</evidence>
<dbReference type="PANTHER" id="PTHR43475">
    <property type="entry name" value="METHYLTHIORIBOSE-1-PHOSPHATE ISOMERASE"/>
    <property type="match status" value="1"/>
</dbReference>
<keyword evidence="2 5" id="KW-0028">Amino-acid biosynthesis</keyword>
<comment type="pathway">
    <text evidence="5">Amino-acid biosynthesis; L-methionine biosynthesis via salvage pathway; L-methionine from S-methyl-5-thio-alpha-D-ribose 1-phosphate: step 1/6.</text>
</comment>
<organism evidence="6 7">
    <name type="scientific">Bacillus sonorensis</name>
    <dbReference type="NCBI Taxonomy" id="119858"/>
    <lineage>
        <taxon>Bacteria</taxon>
        <taxon>Bacillati</taxon>
        <taxon>Bacillota</taxon>
        <taxon>Bacilli</taxon>
        <taxon>Bacillales</taxon>
        <taxon>Bacillaceae</taxon>
        <taxon>Bacillus</taxon>
    </lineage>
</organism>
<keyword evidence="3 5" id="KW-0486">Methionine biosynthesis</keyword>
<dbReference type="GO" id="GO:0046523">
    <property type="term" value="F:S-methyl-5-thioribose-1-phosphate isomerase activity"/>
    <property type="evidence" value="ECO:0007669"/>
    <property type="project" value="UniProtKB-EC"/>
</dbReference>
<dbReference type="InterPro" id="IPR011559">
    <property type="entry name" value="Initiation_fac_2B_a/b/d"/>
</dbReference>
<gene>
    <name evidence="5 6" type="primary">mtnA</name>
    <name evidence="6" type="ORF">S101395_03404</name>
</gene>
<keyword evidence="4 5" id="KW-0413">Isomerase</keyword>
<feature type="binding site" evidence="5">
    <location>
        <position position="94"/>
    </location>
    <ligand>
        <name>substrate</name>
    </ligand>
</feature>
<dbReference type="Proteomes" id="UP000196877">
    <property type="component" value="Chromosome"/>
</dbReference>
<dbReference type="InterPro" id="IPR037171">
    <property type="entry name" value="NagB/RpiA_transferase-like"/>
</dbReference>
<feature type="binding site" evidence="5">
    <location>
        <begin position="250"/>
        <end position="251"/>
    </location>
    <ligand>
        <name>substrate</name>
    </ligand>
</feature>
<evidence type="ECO:0000256" key="4">
    <source>
        <dbReference type="ARBA" id="ARBA00023235"/>
    </source>
</evidence>
<evidence type="ECO:0000256" key="1">
    <source>
        <dbReference type="ARBA" id="ARBA00011738"/>
    </source>
</evidence>
<dbReference type="InterPro" id="IPR042529">
    <property type="entry name" value="IF_2B-like_C"/>
</dbReference>
<dbReference type="EMBL" id="CP021920">
    <property type="protein sequence ID" value="ASB89911.1"/>
    <property type="molecule type" value="Genomic_DNA"/>
</dbReference>
<dbReference type="HAMAP" id="MF_01678">
    <property type="entry name" value="Salvage_MtnA"/>
    <property type="match status" value="1"/>
</dbReference>
<accession>A0ABM6LKM0</accession>
<keyword evidence="7" id="KW-1185">Reference proteome</keyword>